<dbReference type="Pfam" id="PF10127">
    <property type="entry name" value="RlaP"/>
    <property type="match status" value="1"/>
</dbReference>
<gene>
    <name evidence="2" type="ORF">MM415A02068_0006</name>
    <name evidence="1" type="ORF">TM448A02356_0013</name>
</gene>
<name>A0A6H1ZWQ3_9ZZZZ</name>
<dbReference type="InterPro" id="IPR018775">
    <property type="entry name" value="RlaP"/>
</dbReference>
<accession>A0A6H1ZWQ3</accession>
<dbReference type="PANTHER" id="PTHR34817">
    <property type="entry name" value="NUCLEOTIDYLTRANSFERASE"/>
    <property type="match status" value="1"/>
</dbReference>
<keyword evidence="1" id="KW-0808">Transferase</keyword>
<reference evidence="1" key="1">
    <citation type="submission" date="2020-03" db="EMBL/GenBank/DDBJ databases">
        <title>The deep terrestrial virosphere.</title>
        <authorList>
            <person name="Holmfeldt K."/>
            <person name="Nilsson E."/>
            <person name="Simone D."/>
            <person name="Lopez-Fernandez M."/>
            <person name="Wu X."/>
            <person name="de Brujin I."/>
            <person name="Lundin D."/>
            <person name="Andersson A."/>
            <person name="Bertilsson S."/>
            <person name="Dopson M."/>
        </authorList>
    </citation>
    <scope>NUCLEOTIDE SEQUENCE</scope>
    <source>
        <strain evidence="2">MM415A02068</strain>
        <strain evidence="1">TM448A02356</strain>
    </source>
</reference>
<dbReference type="PANTHER" id="PTHR34817:SF1">
    <property type="entry name" value="NUCLEOTIDYLTRANSFERASE"/>
    <property type="match status" value="1"/>
</dbReference>
<sequence>MLIVKMLFGSHLYGTSTPASDKDFKGVSLPTWEQVALGRIPKHAENTSTGQAHSKNTAQDVDTEIFGLHEFVKLACEGQTVAMDMLHAPADMLIYATPLWSEIQGHKAKFYSKNIHSFIGYAMGQAAKYGVKGSRLNDAKAVLDWLESQPEAAKLADCNLGTFPDGEHIRLIESVDPLKQNQYDVCGKKIQLTSRVQYAHDIVSHFYKNYGERARQAARDEGVDWKAISHAFRAAYQMRELFITGSITFPRPEVKLLTDIKTGSLKYLDVAPMLEDIIDEVKALKDRCGFPEQPDRGFWDSFVLRVVEEYIIPSLRKTEG</sequence>
<dbReference type="GO" id="GO:0016740">
    <property type="term" value="F:transferase activity"/>
    <property type="evidence" value="ECO:0007669"/>
    <property type="project" value="UniProtKB-KW"/>
</dbReference>
<dbReference type="AlphaFoldDB" id="A0A6H1ZWQ3"/>
<organism evidence="1">
    <name type="scientific">viral metagenome</name>
    <dbReference type="NCBI Taxonomy" id="1070528"/>
    <lineage>
        <taxon>unclassified sequences</taxon>
        <taxon>metagenomes</taxon>
        <taxon>organismal metagenomes</taxon>
    </lineage>
</organism>
<protein>
    <submittedName>
        <fullName evidence="1">Putative nucleotidyltransferase</fullName>
    </submittedName>
</protein>
<proteinExistence type="predicted"/>
<dbReference type="EMBL" id="MT144297">
    <property type="protein sequence ID" value="QJA51909.1"/>
    <property type="molecule type" value="Genomic_DNA"/>
</dbReference>
<dbReference type="EMBL" id="MT142085">
    <property type="protein sequence ID" value="QJA74254.1"/>
    <property type="molecule type" value="Genomic_DNA"/>
</dbReference>
<evidence type="ECO:0000313" key="1">
    <source>
        <dbReference type="EMBL" id="QJA51909.1"/>
    </source>
</evidence>
<evidence type="ECO:0000313" key="2">
    <source>
        <dbReference type="EMBL" id="QJA74254.1"/>
    </source>
</evidence>